<evidence type="ECO:0000313" key="3">
    <source>
        <dbReference type="EMBL" id="GAX24674.1"/>
    </source>
</evidence>
<proteinExistence type="predicted"/>
<dbReference type="OrthoDB" id="43507at2759"/>
<dbReference type="AlphaFoldDB" id="A0A1Z5KED2"/>
<feature type="signal peptide" evidence="1">
    <location>
        <begin position="1"/>
        <end position="19"/>
    </location>
</feature>
<keyword evidence="4" id="KW-1185">Reference proteome</keyword>
<evidence type="ECO:0000256" key="1">
    <source>
        <dbReference type="SAM" id="SignalP"/>
    </source>
</evidence>
<dbReference type="InterPro" id="IPR005114">
    <property type="entry name" value="Helicase_assoc"/>
</dbReference>
<dbReference type="PANTHER" id="PTHR33418">
    <property type="entry name" value="HELICASE-ASSOCIATED"/>
    <property type="match status" value="1"/>
</dbReference>
<comment type="caution">
    <text evidence="3">The sequence shown here is derived from an EMBL/GenBank/DDBJ whole genome shotgun (WGS) entry which is preliminary data.</text>
</comment>
<dbReference type="Proteomes" id="UP000198406">
    <property type="component" value="Unassembled WGS sequence"/>
</dbReference>
<evidence type="ECO:0000259" key="2">
    <source>
        <dbReference type="Pfam" id="PF03457"/>
    </source>
</evidence>
<keyword evidence="1" id="KW-0732">Signal</keyword>
<dbReference type="Gene3D" id="6.10.140.530">
    <property type="match status" value="1"/>
</dbReference>
<protein>
    <recommendedName>
        <fullName evidence="2">Helicase-associated domain-containing protein</fullName>
    </recommendedName>
</protein>
<evidence type="ECO:0000313" key="4">
    <source>
        <dbReference type="Proteomes" id="UP000198406"/>
    </source>
</evidence>
<dbReference type="PANTHER" id="PTHR33418:SF1">
    <property type="entry name" value="HELICASE-ASSOCIATED DOMAIN-CONTAINING PROTEIN"/>
    <property type="match status" value="1"/>
</dbReference>
<dbReference type="EMBL" id="BDSP01000213">
    <property type="protein sequence ID" value="GAX24674.1"/>
    <property type="molecule type" value="Genomic_DNA"/>
</dbReference>
<gene>
    <name evidence="3" type="ORF">FisN_4Hh232</name>
</gene>
<feature type="domain" description="Helicase-associated" evidence="2">
    <location>
        <begin position="115"/>
        <end position="176"/>
    </location>
</feature>
<reference evidence="3 4" key="1">
    <citation type="journal article" date="2015" name="Plant Cell">
        <title>Oil accumulation by the oleaginous diatom Fistulifera solaris as revealed by the genome and transcriptome.</title>
        <authorList>
            <person name="Tanaka T."/>
            <person name="Maeda Y."/>
            <person name="Veluchamy A."/>
            <person name="Tanaka M."/>
            <person name="Abida H."/>
            <person name="Marechal E."/>
            <person name="Bowler C."/>
            <person name="Muto M."/>
            <person name="Sunaga Y."/>
            <person name="Tanaka M."/>
            <person name="Yoshino T."/>
            <person name="Taniguchi T."/>
            <person name="Fukuda Y."/>
            <person name="Nemoto M."/>
            <person name="Matsumoto M."/>
            <person name="Wong P.S."/>
            <person name="Aburatani S."/>
            <person name="Fujibuchi W."/>
        </authorList>
    </citation>
    <scope>NUCLEOTIDE SEQUENCE [LARGE SCALE GENOMIC DNA]</scope>
    <source>
        <strain evidence="3 4">JPCC DA0580</strain>
    </source>
</reference>
<feature type="chain" id="PRO_5012622461" description="Helicase-associated domain-containing protein" evidence="1">
    <location>
        <begin position="20"/>
        <end position="253"/>
    </location>
</feature>
<name>A0A1Z5KED2_FISSO</name>
<accession>A0A1Z5KED2</accession>
<sequence length="253" mass="29431">MRATLMTILLSLQYRTGQSFVLYSHRGGTVKRFLSDYSEGIPTEIQNAVLKSIYLDMVNFSRENGNPNIPLGSKEGRQCEQLRRLAVQGKLSEQEMELLQKMNFRFYSLEQVYETADFDELYGRLVNYRNENDGDVSPPKKYHKDPELGAWVTGIRRKGKGHLDPDHVKKLDDIQFDWVGPRGCGSQFMTQYRELLRRKSQGEDILQDEAARKWLRAQQEAAKRGTLSETRRHYMEALMQGKDWVTDSLQRQS</sequence>
<dbReference type="Pfam" id="PF03457">
    <property type="entry name" value="HA"/>
    <property type="match status" value="1"/>
</dbReference>
<organism evidence="3 4">
    <name type="scientific">Fistulifera solaris</name>
    <name type="common">Oleaginous diatom</name>
    <dbReference type="NCBI Taxonomy" id="1519565"/>
    <lineage>
        <taxon>Eukaryota</taxon>
        <taxon>Sar</taxon>
        <taxon>Stramenopiles</taxon>
        <taxon>Ochrophyta</taxon>
        <taxon>Bacillariophyta</taxon>
        <taxon>Bacillariophyceae</taxon>
        <taxon>Bacillariophycidae</taxon>
        <taxon>Naviculales</taxon>
        <taxon>Naviculaceae</taxon>
        <taxon>Fistulifera</taxon>
    </lineage>
</organism>
<dbReference type="InParanoid" id="A0A1Z5KED2"/>